<dbReference type="CDD" id="cd14066">
    <property type="entry name" value="STKc_IRAK"/>
    <property type="match status" value="1"/>
</dbReference>
<evidence type="ECO:0000256" key="12">
    <source>
        <dbReference type="ARBA" id="ARBA00022840"/>
    </source>
</evidence>
<dbReference type="FunFam" id="1.10.510.10:FF:000108">
    <property type="entry name" value="L-type lectin-domain containing receptor kinase S.4"/>
    <property type="match status" value="1"/>
</dbReference>
<dbReference type="InterPro" id="IPR001220">
    <property type="entry name" value="Legume_lectin_dom"/>
</dbReference>
<feature type="domain" description="Protein kinase" evidence="20">
    <location>
        <begin position="384"/>
        <end position="672"/>
    </location>
</feature>
<reference evidence="21" key="1">
    <citation type="submission" date="2015-07" db="EMBL/GenBank/DDBJ databases">
        <title>Transcriptome Assembly of Anthurium amnicola.</title>
        <authorList>
            <person name="Suzuki J."/>
        </authorList>
    </citation>
    <scope>NUCLEOTIDE SEQUENCE</scope>
</reference>
<dbReference type="AlphaFoldDB" id="A0A1D1XMB9"/>
<evidence type="ECO:0000256" key="8">
    <source>
        <dbReference type="ARBA" id="ARBA00022729"/>
    </source>
</evidence>
<keyword evidence="7" id="KW-0812">Transmembrane</keyword>
<dbReference type="EMBL" id="GDJX01024405">
    <property type="protein sequence ID" value="JAT43531.1"/>
    <property type="molecule type" value="Transcribed_RNA"/>
</dbReference>
<evidence type="ECO:0000256" key="10">
    <source>
        <dbReference type="ARBA" id="ARBA00022741"/>
    </source>
</evidence>
<comment type="similarity">
    <text evidence="3">In the C-terminal section; belongs to the protein kinase superfamily. Ser/Thr protein kinase family.</text>
</comment>
<dbReference type="CDD" id="cd06899">
    <property type="entry name" value="lectin_legume_LecRK_Arcelin_ConA"/>
    <property type="match status" value="1"/>
</dbReference>
<evidence type="ECO:0000256" key="5">
    <source>
        <dbReference type="ARBA" id="ARBA00022527"/>
    </source>
</evidence>
<comment type="similarity">
    <text evidence="2">In the N-terminal section; belongs to the leguminous lectin family.</text>
</comment>
<keyword evidence="11 21" id="KW-0418">Kinase</keyword>
<feature type="binding site" evidence="17">
    <location>
        <position position="411"/>
    </location>
    <ligand>
        <name>ATP</name>
        <dbReference type="ChEBI" id="CHEBI:30616"/>
    </ligand>
</feature>
<keyword evidence="21" id="KW-0675">Receptor</keyword>
<evidence type="ECO:0000256" key="14">
    <source>
        <dbReference type="ARBA" id="ARBA00023136"/>
    </source>
</evidence>
<dbReference type="SMART" id="SM00220">
    <property type="entry name" value="S_TKc"/>
    <property type="match status" value="1"/>
</dbReference>
<evidence type="ECO:0000256" key="16">
    <source>
        <dbReference type="ARBA" id="ARBA00048679"/>
    </source>
</evidence>
<keyword evidence="8 19" id="KW-0732">Signal</keyword>
<keyword evidence="12 17" id="KW-0067">ATP-binding</keyword>
<dbReference type="SUPFAM" id="SSF56112">
    <property type="entry name" value="Protein kinase-like (PK-like)"/>
    <property type="match status" value="1"/>
</dbReference>
<evidence type="ECO:0000256" key="3">
    <source>
        <dbReference type="ARBA" id="ARBA00010217"/>
    </source>
</evidence>
<organism evidence="21">
    <name type="scientific">Anthurium amnicola</name>
    <dbReference type="NCBI Taxonomy" id="1678845"/>
    <lineage>
        <taxon>Eukaryota</taxon>
        <taxon>Viridiplantae</taxon>
        <taxon>Streptophyta</taxon>
        <taxon>Embryophyta</taxon>
        <taxon>Tracheophyta</taxon>
        <taxon>Spermatophyta</taxon>
        <taxon>Magnoliopsida</taxon>
        <taxon>Liliopsida</taxon>
        <taxon>Araceae</taxon>
        <taxon>Pothoideae</taxon>
        <taxon>Potheae</taxon>
        <taxon>Anthurium</taxon>
    </lineage>
</organism>
<dbReference type="InterPro" id="IPR017441">
    <property type="entry name" value="Protein_kinase_ATP_BS"/>
</dbReference>
<gene>
    <name evidence="21" type="primary">LECRK71_0</name>
    <name evidence="21" type="ORF">g.113606</name>
</gene>
<evidence type="ECO:0000256" key="6">
    <source>
        <dbReference type="ARBA" id="ARBA00022679"/>
    </source>
</evidence>
<dbReference type="Pfam" id="PF00139">
    <property type="entry name" value="Lectin_legB"/>
    <property type="match status" value="1"/>
</dbReference>
<accession>A0A1D1XMB9</accession>
<evidence type="ECO:0000256" key="1">
    <source>
        <dbReference type="ARBA" id="ARBA00004479"/>
    </source>
</evidence>
<dbReference type="Gene3D" id="3.30.200.20">
    <property type="entry name" value="Phosphorylase Kinase, domain 1"/>
    <property type="match status" value="1"/>
</dbReference>
<evidence type="ECO:0000259" key="20">
    <source>
        <dbReference type="PROSITE" id="PS50011"/>
    </source>
</evidence>
<evidence type="ECO:0000256" key="2">
    <source>
        <dbReference type="ARBA" id="ARBA00008536"/>
    </source>
</evidence>
<evidence type="ECO:0000256" key="9">
    <source>
        <dbReference type="ARBA" id="ARBA00022734"/>
    </source>
</evidence>
<keyword evidence="13" id="KW-1133">Transmembrane helix</keyword>
<keyword evidence="5" id="KW-0723">Serine/threonine-protein kinase</keyword>
<dbReference type="InterPro" id="IPR013320">
    <property type="entry name" value="ConA-like_dom_sf"/>
</dbReference>
<evidence type="ECO:0000256" key="17">
    <source>
        <dbReference type="PROSITE-ProRule" id="PRU10141"/>
    </source>
</evidence>
<comment type="subcellular location">
    <subcellularLocation>
        <location evidence="1">Membrane</location>
        <topology evidence="1">Single-pass type I membrane protein</topology>
    </subcellularLocation>
</comment>
<evidence type="ECO:0000256" key="15">
    <source>
        <dbReference type="ARBA" id="ARBA00047899"/>
    </source>
</evidence>
<keyword evidence="9 21" id="KW-0430">Lectin</keyword>
<comment type="catalytic activity">
    <reaction evidence="16">
        <text>L-seryl-[protein] + ATP = O-phospho-L-seryl-[protein] + ADP + H(+)</text>
        <dbReference type="Rhea" id="RHEA:17989"/>
        <dbReference type="Rhea" id="RHEA-COMP:9863"/>
        <dbReference type="Rhea" id="RHEA-COMP:11604"/>
        <dbReference type="ChEBI" id="CHEBI:15378"/>
        <dbReference type="ChEBI" id="CHEBI:29999"/>
        <dbReference type="ChEBI" id="CHEBI:30616"/>
        <dbReference type="ChEBI" id="CHEBI:83421"/>
        <dbReference type="ChEBI" id="CHEBI:456216"/>
        <dbReference type="EC" id="2.7.11.1"/>
    </reaction>
</comment>
<dbReference type="PROSITE" id="PS50011">
    <property type="entry name" value="PROTEIN_KINASE_DOM"/>
    <property type="match status" value="1"/>
</dbReference>
<name>A0A1D1XMB9_9ARAE</name>
<dbReference type="InterPro" id="IPR050528">
    <property type="entry name" value="L-type_Lectin-RKs"/>
</dbReference>
<evidence type="ECO:0000256" key="18">
    <source>
        <dbReference type="SAM" id="MobiDB-lite"/>
    </source>
</evidence>
<sequence>EAASTGEAGRPPTSPPMQPPMPTPPLFLFFLLLATPAAGDFLLNGIDPSSVALYGDATVEPGSRTLSLTNASEFSVGRALYKTRVATRDPARTVLPFHASFLFSIAPIRGTLPGHGIAFLFAPSPGTRGATAAQHLGLFNRTTDGDRANRVLAIEFDLFQNEEFGDIDANHVGVDLNSLSSVEAHPAGYWPDDPANPSSSSSSSFVNLSLNDGSNYQAWVDYVGGRLNVTMAPVGWKKPRRPLISRDLDLSDVFLDEMYVGFCAATGRLVERHRILAWSYSNYNSSLSDALDTSRLPNFLPPPEEPGAKLSRGAIAAISGSAAAILTLALLLLWRRRKRREDSGRRRGCGGDGRGERGPMEEWELEYWPHRIGYREISAATDGFSDRNLVGCGGNGRVYRGVLGGAQVAVKLFFRSSGEEERQFLAEVSSLGRLKHRNLVALQGWCRNKEGGGELILVYDYMENGSLDRWLFTWQAGAPALGWEERVSVLRDVAAGVAYLHEGWEARVLHRDIKSSNVMLDGAMNGRLGDFGLARLQPHGRPAGTSRVVGSVGYMAPEVVRTGKASAATDVYGFGVLVLETVCGRRAVEEGRPPLVEWVWKLVERREEMEAVDPRLRVGGDGDAALDEGEAARLLRLGLTCASADPAGRPTMRQVVRALEQQNGGEAGEAGLLERKLRGAEAMAPTTAMWVCAERQQGTSTSGRRWAGSGGVENHHLTFEELRQSMSCSASLSTSDLILEGR</sequence>
<comment type="catalytic activity">
    <reaction evidence="15">
        <text>L-threonyl-[protein] + ATP = O-phospho-L-threonyl-[protein] + ADP + H(+)</text>
        <dbReference type="Rhea" id="RHEA:46608"/>
        <dbReference type="Rhea" id="RHEA-COMP:11060"/>
        <dbReference type="Rhea" id="RHEA-COMP:11605"/>
        <dbReference type="ChEBI" id="CHEBI:15378"/>
        <dbReference type="ChEBI" id="CHEBI:30013"/>
        <dbReference type="ChEBI" id="CHEBI:30616"/>
        <dbReference type="ChEBI" id="CHEBI:61977"/>
        <dbReference type="ChEBI" id="CHEBI:456216"/>
        <dbReference type="EC" id="2.7.11.1"/>
    </reaction>
</comment>
<evidence type="ECO:0000313" key="21">
    <source>
        <dbReference type="EMBL" id="JAT43531.1"/>
    </source>
</evidence>
<evidence type="ECO:0000256" key="13">
    <source>
        <dbReference type="ARBA" id="ARBA00022989"/>
    </source>
</evidence>
<dbReference type="InterPro" id="IPR000719">
    <property type="entry name" value="Prot_kinase_dom"/>
</dbReference>
<feature type="signal peptide" evidence="19">
    <location>
        <begin position="1"/>
        <end position="39"/>
    </location>
</feature>
<dbReference type="SUPFAM" id="SSF49899">
    <property type="entry name" value="Concanavalin A-like lectins/glucanases"/>
    <property type="match status" value="1"/>
</dbReference>
<keyword evidence="14" id="KW-0472">Membrane</keyword>
<dbReference type="Pfam" id="PF00069">
    <property type="entry name" value="Pkinase"/>
    <property type="match status" value="1"/>
</dbReference>
<feature type="region of interest" description="Disordered" evidence="18">
    <location>
        <begin position="1"/>
        <end position="20"/>
    </location>
</feature>
<dbReference type="InterPro" id="IPR011009">
    <property type="entry name" value="Kinase-like_dom_sf"/>
</dbReference>
<dbReference type="PROSITE" id="PS00108">
    <property type="entry name" value="PROTEIN_KINASE_ST"/>
    <property type="match status" value="1"/>
</dbReference>
<keyword evidence="10 17" id="KW-0547">Nucleotide-binding</keyword>
<evidence type="ECO:0000256" key="19">
    <source>
        <dbReference type="SAM" id="SignalP"/>
    </source>
</evidence>
<proteinExistence type="inferred from homology"/>
<protein>
    <recommendedName>
        <fullName evidence="4">non-specific serine/threonine protein kinase</fullName>
        <ecNumber evidence="4">2.7.11.1</ecNumber>
    </recommendedName>
</protein>
<dbReference type="Gene3D" id="2.60.120.200">
    <property type="match status" value="1"/>
</dbReference>
<dbReference type="FunFam" id="2.60.120.200:FF:000246">
    <property type="entry name" value="L-type lectin-domain containing receptor kinase V.9"/>
    <property type="match status" value="1"/>
</dbReference>
<dbReference type="GO" id="GO:0030246">
    <property type="term" value="F:carbohydrate binding"/>
    <property type="evidence" value="ECO:0007669"/>
    <property type="project" value="UniProtKB-KW"/>
</dbReference>
<dbReference type="GO" id="GO:0016020">
    <property type="term" value="C:membrane"/>
    <property type="evidence" value="ECO:0007669"/>
    <property type="project" value="UniProtKB-SubCell"/>
</dbReference>
<feature type="non-terminal residue" evidence="21">
    <location>
        <position position="1"/>
    </location>
</feature>
<dbReference type="GO" id="GO:0004674">
    <property type="term" value="F:protein serine/threonine kinase activity"/>
    <property type="evidence" value="ECO:0007669"/>
    <property type="project" value="UniProtKB-KW"/>
</dbReference>
<dbReference type="Gene3D" id="1.10.510.10">
    <property type="entry name" value="Transferase(Phosphotransferase) domain 1"/>
    <property type="match status" value="1"/>
</dbReference>
<evidence type="ECO:0000256" key="4">
    <source>
        <dbReference type="ARBA" id="ARBA00012513"/>
    </source>
</evidence>
<feature type="chain" id="PRO_5008899565" description="non-specific serine/threonine protein kinase" evidence="19">
    <location>
        <begin position="40"/>
        <end position="742"/>
    </location>
</feature>
<dbReference type="PANTHER" id="PTHR27007">
    <property type="match status" value="1"/>
</dbReference>
<evidence type="ECO:0000256" key="7">
    <source>
        <dbReference type="ARBA" id="ARBA00022692"/>
    </source>
</evidence>
<dbReference type="PROSITE" id="PS00107">
    <property type="entry name" value="PROTEIN_KINASE_ATP"/>
    <property type="match status" value="1"/>
</dbReference>
<dbReference type="EC" id="2.7.11.1" evidence="4"/>
<evidence type="ECO:0000256" key="11">
    <source>
        <dbReference type="ARBA" id="ARBA00022777"/>
    </source>
</evidence>
<dbReference type="GO" id="GO:0005524">
    <property type="term" value="F:ATP binding"/>
    <property type="evidence" value="ECO:0007669"/>
    <property type="project" value="UniProtKB-UniRule"/>
</dbReference>
<dbReference type="InterPro" id="IPR008271">
    <property type="entry name" value="Ser/Thr_kinase_AS"/>
</dbReference>
<keyword evidence="6" id="KW-0808">Transferase</keyword>